<organism evidence="1 2">
    <name type="scientific">Vitis vinifera</name>
    <name type="common">Grape</name>
    <dbReference type="NCBI Taxonomy" id="29760"/>
    <lineage>
        <taxon>Eukaryota</taxon>
        <taxon>Viridiplantae</taxon>
        <taxon>Streptophyta</taxon>
        <taxon>Embryophyta</taxon>
        <taxon>Tracheophyta</taxon>
        <taxon>Spermatophyta</taxon>
        <taxon>Magnoliopsida</taxon>
        <taxon>eudicotyledons</taxon>
        <taxon>Gunneridae</taxon>
        <taxon>Pentapetalae</taxon>
        <taxon>rosids</taxon>
        <taxon>Vitales</taxon>
        <taxon>Vitaceae</taxon>
        <taxon>Viteae</taxon>
        <taxon>Vitis</taxon>
    </lineage>
</organism>
<protein>
    <submittedName>
        <fullName evidence="1">Uncharacterized protein</fullName>
    </submittedName>
</protein>
<evidence type="ECO:0000313" key="1">
    <source>
        <dbReference type="EMBL" id="RVW52501.1"/>
    </source>
</evidence>
<name>A0A438EXM7_VITVI</name>
<dbReference type="Proteomes" id="UP000288805">
    <property type="component" value="Unassembled WGS sequence"/>
</dbReference>
<dbReference type="EMBL" id="QGNW01001167">
    <property type="protein sequence ID" value="RVW52501.1"/>
    <property type="molecule type" value="Genomic_DNA"/>
</dbReference>
<comment type="caution">
    <text evidence="1">The sequence shown here is derived from an EMBL/GenBank/DDBJ whole genome shotgun (WGS) entry which is preliminary data.</text>
</comment>
<accession>A0A438EXM7</accession>
<gene>
    <name evidence="1" type="ORF">CK203_097371</name>
</gene>
<evidence type="ECO:0000313" key="2">
    <source>
        <dbReference type="Proteomes" id="UP000288805"/>
    </source>
</evidence>
<dbReference type="AlphaFoldDB" id="A0A438EXM7"/>
<reference evidence="1 2" key="1">
    <citation type="journal article" date="2018" name="PLoS Genet.">
        <title>Population sequencing reveals clonal diversity and ancestral inbreeding in the grapevine cultivar Chardonnay.</title>
        <authorList>
            <person name="Roach M.J."/>
            <person name="Johnson D.L."/>
            <person name="Bohlmann J."/>
            <person name="van Vuuren H.J."/>
            <person name="Jones S.J."/>
            <person name="Pretorius I.S."/>
            <person name="Schmidt S.A."/>
            <person name="Borneman A.R."/>
        </authorList>
    </citation>
    <scope>NUCLEOTIDE SEQUENCE [LARGE SCALE GENOMIC DNA]</scope>
    <source>
        <strain evidence="2">cv. Chardonnay</strain>
        <tissue evidence="1">Leaf</tissue>
    </source>
</reference>
<sequence>MVDRCNKTTNNNLPFDMAFCVQITYELMMIFDNILNRNIPWPRVPEEMSPEAQDLIHR</sequence>
<proteinExistence type="predicted"/>